<accession>A0A6M0RJS7</accession>
<organism evidence="1 2">
    <name type="scientific">Adonisia turfae CCMR0081</name>
    <dbReference type="NCBI Taxonomy" id="2292702"/>
    <lineage>
        <taxon>Bacteria</taxon>
        <taxon>Bacillati</taxon>
        <taxon>Cyanobacteriota</taxon>
        <taxon>Adonisia</taxon>
        <taxon>Adonisia turfae</taxon>
    </lineage>
</organism>
<dbReference type="AlphaFoldDB" id="A0A6M0RJS7"/>
<dbReference type="Proteomes" id="UP000481033">
    <property type="component" value="Unassembled WGS sequence"/>
</dbReference>
<reference evidence="1 2" key="1">
    <citation type="journal article" date="2020" name="Microb. Ecol.">
        <title>Ecogenomics of the Marine Benthic Filamentous Cyanobacterium Adonisia.</title>
        <authorList>
            <person name="Walter J.M."/>
            <person name="Coutinho F.H."/>
            <person name="Leomil L."/>
            <person name="Hargreaves P.I."/>
            <person name="Campeao M.E."/>
            <person name="Vieira V.V."/>
            <person name="Silva B.S."/>
            <person name="Fistarol G.O."/>
            <person name="Salomon P.S."/>
            <person name="Sawabe T."/>
            <person name="Mino S."/>
            <person name="Hosokawa M."/>
            <person name="Miyashita H."/>
            <person name="Maruyama F."/>
            <person name="van Verk M.C."/>
            <person name="Dutilh B.E."/>
            <person name="Thompson C.C."/>
            <person name="Thompson F.L."/>
        </authorList>
    </citation>
    <scope>NUCLEOTIDE SEQUENCE [LARGE SCALE GENOMIC DNA]</scope>
    <source>
        <strain evidence="1 2">CCMR0081</strain>
    </source>
</reference>
<comment type="caution">
    <text evidence="1">The sequence shown here is derived from an EMBL/GenBank/DDBJ whole genome shotgun (WGS) entry which is preliminary data.</text>
</comment>
<dbReference type="EMBL" id="QXHD01000004">
    <property type="protein sequence ID" value="NEZ56032.1"/>
    <property type="molecule type" value="Genomic_DNA"/>
</dbReference>
<evidence type="ECO:0000313" key="2">
    <source>
        <dbReference type="Proteomes" id="UP000481033"/>
    </source>
</evidence>
<gene>
    <name evidence="1" type="ORF">DXZ20_10170</name>
</gene>
<protein>
    <submittedName>
        <fullName evidence="1">Uncharacterized protein</fullName>
    </submittedName>
</protein>
<dbReference type="RefSeq" id="WP_163697944.1">
    <property type="nucleotide sequence ID" value="NZ_QXHD01000004.1"/>
</dbReference>
<name>A0A6M0RJS7_9CYAN</name>
<evidence type="ECO:0000313" key="1">
    <source>
        <dbReference type="EMBL" id="NEZ56032.1"/>
    </source>
</evidence>
<keyword evidence="2" id="KW-1185">Reference proteome</keyword>
<proteinExistence type="predicted"/>
<sequence length="142" mass="16531">MIDFKSVVISWKSFKSSFKFCFGFEYLTLEETLNQLSSRGNSISWKQLKNWEELEDIDIFKELPEHEKISGDIYVVTEASYKKELGPFKVHAADLECFITEHLNAYSECFFNGDVLITSTKDSCMWIFHHGGVMTFINEIQC</sequence>